<keyword evidence="6 10" id="KW-0812">Transmembrane</keyword>
<keyword evidence="9 10" id="KW-0472">Membrane</keyword>
<keyword evidence="8 10" id="KW-1133">Transmembrane helix</keyword>
<evidence type="ECO:0000256" key="9">
    <source>
        <dbReference type="ARBA" id="ARBA00023136"/>
    </source>
</evidence>
<dbReference type="Pfam" id="PF03748">
    <property type="entry name" value="FliL"/>
    <property type="match status" value="1"/>
</dbReference>
<evidence type="ECO:0000256" key="10">
    <source>
        <dbReference type="RuleBase" id="RU364125"/>
    </source>
</evidence>
<evidence type="ECO:0000256" key="3">
    <source>
        <dbReference type="ARBA" id="ARBA00008281"/>
    </source>
</evidence>
<evidence type="ECO:0000256" key="2">
    <source>
        <dbReference type="ARBA" id="ARBA00004162"/>
    </source>
</evidence>
<organism evidence="11 12">
    <name type="scientific">Stakelama flava</name>
    <dbReference type="NCBI Taxonomy" id="2860338"/>
    <lineage>
        <taxon>Bacteria</taxon>
        <taxon>Pseudomonadati</taxon>
        <taxon>Pseudomonadota</taxon>
        <taxon>Alphaproteobacteria</taxon>
        <taxon>Sphingomonadales</taxon>
        <taxon>Sphingomonadaceae</taxon>
        <taxon>Stakelama</taxon>
    </lineage>
</organism>
<evidence type="ECO:0000313" key="11">
    <source>
        <dbReference type="EMBL" id="MBW4330454.1"/>
    </source>
</evidence>
<dbReference type="Proteomes" id="UP001197214">
    <property type="component" value="Unassembled WGS sequence"/>
</dbReference>
<gene>
    <name evidence="11" type="ORF">KY084_06145</name>
</gene>
<name>A0ABS6XKJ8_9SPHN</name>
<keyword evidence="5 10" id="KW-0145">Chemotaxis</keyword>
<evidence type="ECO:0000256" key="8">
    <source>
        <dbReference type="ARBA" id="ARBA00022989"/>
    </source>
</evidence>
<evidence type="ECO:0000256" key="5">
    <source>
        <dbReference type="ARBA" id="ARBA00022500"/>
    </source>
</evidence>
<evidence type="ECO:0000256" key="4">
    <source>
        <dbReference type="ARBA" id="ARBA00022475"/>
    </source>
</evidence>
<keyword evidence="11" id="KW-0969">Cilium</keyword>
<evidence type="ECO:0000256" key="7">
    <source>
        <dbReference type="ARBA" id="ARBA00022779"/>
    </source>
</evidence>
<accession>A0ABS6XKJ8</accession>
<keyword evidence="7 10" id="KW-0283">Flagellar rotation</keyword>
<evidence type="ECO:0000313" key="12">
    <source>
        <dbReference type="Proteomes" id="UP001197214"/>
    </source>
</evidence>
<comment type="subcellular location">
    <subcellularLocation>
        <location evidence="10">Cell inner membrane</location>
    </subcellularLocation>
    <subcellularLocation>
        <location evidence="2">Cell membrane</location>
        <topology evidence="2">Single-pass membrane protein</topology>
    </subcellularLocation>
</comment>
<dbReference type="InterPro" id="IPR005503">
    <property type="entry name" value="FliL"/>
</dbReference>
<comment type="caution">
    <text evidence="11">The sequence shown here is derived from an EMBL/GenBank/DDBJ whole genome shotgun (WGS) entry which is preliminary data.</text>
</comment>
<dbReference type="PANTHER" id="PTHR35091">
    <property type="entry name" value="FLAGELLAR PROTEIN FLIL"/>
    <property type="match status" value="1"/>
</dbReference>
<comment type="function">
    <text evidence="1 10">Controls the rotational direction of flagella during chemotaxis.</text>
</comment>
<keyword evidence="10" id="KW-0997">Cell inner membrane</keyword>
<keyword evidence="11" id="KW-0282">Flagellum</keyword>
<keyword evidence="11" id="KW-0966">Cell projection</keyword>
<proteinExistence type="inferred from homology"/>
<protein>
    <recommendedName>
        <fullName evidence="10">Flagellar protein FliL</fullName>
    </recommendedName>
</protein>
<dbReference type="RefSeq" id="WP_219237561.1">
    <property type="nucleotide sequence ID" value="NZ_JAHWZX010000004.1"/>
</dbReference>
<reference evidence="11 12" key="1">
    <citation type="submission" date="2021-07" db="EMBL/GenBank/DDBJ databases">
        <title>Stakelama flava sp. nov., a novel endophytic bacterium isolated from branch of Kandelia candel.</title>
        <authorList>
            <person name="Tuo L."/>
        </authorList>
    </citation>
    <scope>NUCLEOTIDE SEQUENCE [LARGE SCALE GENOMIC DNA]</scope>
    <source>
        <strain evidence="11 12">CBK3Z-3</strain>
    </source>
</reference>
<dbReference type="PANTHER" id="PTHR35091:SF2">
    <property type="entry name" value="FLAGELLAR PROTEIN FLIL"/>
    <property type="match status" value="1"/>
</dbReference>
<evidence type="ECO:0000256" key="6">
    <source>
        <dbReference type="ARBA" id="ARBA00022692"/>
    </source>
</evidence>
<sequence>MSEDKADISADAAEETAAPKKGKKKLFIIAAGALALVGGVGGGAYAFLGGDPAEASDSGHGAEAGDHGGGEGTETFVDVPAMMVNLRSTDGSAHFLKVHFMLVPGPAGNADAIEAKLPLLLDSYQPFLRELRPEDLNGSAAVFRVKEELLLRADDVLGHGQVKDILIQDMIQQ</sequence>
<dbReference type="EMBL" id="JAHWZX010000004">
    <property type="protein sequence ID" value="MBW4330454.1"/>
    <property type="molecule type" value="Genomic_DNA"/>
</dbReference>
<keyword evidence="12" id="KW-1185">Reference proteome</keyword>
<keyword evidence="4" id="KW-1003">Cell membrane</keyword>
<comment type="similarity">
    <text evidence="3 10">Belongs to the FliL family.</text>
</comment>
<evidence type="ECO:0000256" key="1">
    <source>
        <dbReference type="ARBA" id="ARBA00002254"/>
    </source>
</evidence>
<feature type="transmembrane region" description="Helical" evidence="10">
    <location>
        <begin position="26"/>
        <end position="48"/>
    </location>
</feature>